<accession>A0A3F3LFD9</accession>
<sequence>MMGFKKSDKVVTKIGSGVSLYFLDNEYYIVQDASMPGRIVLIDEDKQRLSWPSSKFELYEEVAEGSARR</sequence>
<protein>
    <submittedName>
        <fullName evidence="1">Uncharacterized protein</fullName>
    </submittedName>
</protein>
<comment type="caution">
    <text evidence="1">The sequence shown here is derived from an EMBL/GenBank/DDBJ whole genome shotgun (WGS) entry which is preliminary data.</text>
</comment>
<organism evidence="1 2">
    <name type="scientific">Enterococcus faecium</name>
    <name type="common">Streptococcus faecium</name>
    <dbReference type="NCBI Taxonomy" id="1352"/>
    <lineage>
        <taxon>Bacteria</taxon>
        <taxon>Bacillati</taxon>
        <taxon>Bacillota</taxon>
        <taxon>Bacilli</taxon>
        <taxon>Lactobacillales</taxon>
        <taxon>Enterococcaceae</taxon>
        <taxon>Enterococcus</taxon>
    </lineage>
</organism>
<dbReference type="AlphaFoldDB" id="A0A3F3LFD9"/>
<evidence type="ECO:0000313" key="2">
    <source>
        <dbReference type="Proteomes" id="UP001141166"/>
    </source>
</evidence>
<dbReference type="EMBL" id="JAMWMK010000025">
    <property type="protein sequence ID" value="MDC4248821.1"/>
    <property type="molecule type" value="Genomic_DNA"/>
</dbReference>
<proteinExistence type="predicted"/>
<name>A0A3F3LFD9_ENTFC</name>
<gene>
    <name evidence="1" type="ORF">M3X98_12330</name>
</gene>
<reference evidence="1" key="1">
    <citation type="submission" date="2022-05" db="EMBL/GenBank/DDBJ databases">
        <title>Draft genome sequences of Clostridium perfringens strains isolated from Peru.</title>
        <authorList>
            <person name="Hurtado R."/>
            <person name="Lima L."/>
            <person name="Sousa T."/>
            <person name="Jaiswal A.K."/>
            <person name="Tiwari S."/>
            <person name="Maturrano L."/>
            <person name="Brenig B."/>
            <person name="Azevedo V."/>
        </authorList>
    </citation>
    <scope>NUCLEOTIDE SEQUENCE</scope>
    <source>
        <strain evidence="1">CP4</strain>
    </source>
</reference>
<dbReference type="RefSeq" id="WP_002311627.1">
    <property type="nucleotide sequence ID" value="NZ_AP027294.1"/>
</dbReference>
<evidence type="ECO:0000313" key="1">
    <source>
        <dbReference type="EMBL" id="MDC4248821.1"/>
    </source>
</evidence>
<dbReference type="Proteomes" id="UP001141166">
    <property type="component" value="Unassembled WGS sequence"/>
</dbReference>